<reference evidence="1 2" key="1">
    <citation type="journal article" date="2020" name="Cell">
        <title>Large-Scale Comparative Analyses of Tick Genomes Elucidate Their Genetic Diversity and Vector Capacities.</title>
        <authorList>
            <consortium name="Tick Genome and Microbiome Consortium (TIGMIC)"/>
            <person name="Jia N."/>
            <person name="Wang J."/>
            <person name="Shi W."/>
            <person name="Du L."/>
            <person name="Sun Y."/>
            <person name="Zhan W."/>
            <person name="Jiang J.F."/>
            <person name="Wang Q."/>
            <person name="Zhang B."/>
            <person name="Ji P."/>
            <person name="Bell-Sakyi L."/>
            <person name="Cui X.M."/>
            <person name="Yuan T.T."/>
            <person name="Jiang B.G."/>
            <person name="Yang W.F."/>
            <person name="Lam T.T."/>
            <person name="Chang Q.C."/>
            <person name="Ding S.J."/>
            <person name="Wang X.J."/>
            <person name="Zhu J.G."/>
            <person name="Ruan X.D."/>
            <person name="Zhao L."/>
            <person name="Wei J.T."/>
            <person name="Ye R.Z."/>
            <person name="Que T.C."/>
            <person name="Du C.H."/>
            <person name="Zhou Y.H."/>
            <person name="Cheng J.X."/>
            <person name="Dai P.F."/>
            <person name="Guo W.B."/>
            <person name="Han X.H."/>
            <person name="Huang E.J."/>
            <person name="Li L.F."/>
            <person name="Wei W."/>
            <person name="Gao Y.C."/>
            <person name="Liu J.Z."/>
            <person name="Shao H.Z."/>
            <person name="Wang X."/>
            <person name="Wang C.C."/>
            <person name="Yang T.C."/>
            <person name="Huo Q.B."/>
            <person name="Li W."/>
            <person name="Chen H.Y."/>
            <person name="Chen S.E."/>
            <person name="Zhou L.G."/>
            <person name="Ni X.B."/>
            <person name="Tian J.H."/>
            <person name="Sheng Y."/>
            <person name="Liu T."/>
            <person name="Pan Y.S."/>
            <person name="Xia L.Y."/>
            <person name="Li J."/>
            <person name="Zhao F."/>
            <person name="Cao W.C."/>
        </authorList>
    </citation>
    <scope>NUCLEOTIDE SEQUENCE [LARGE SCALE GENOMIC DNA]</scope>
    <source>
        <strain evidence="1">HaeL-2018</strain>
    </source>
</reference>
<organism evidence="1 2">
    <name type="scientific">Haemaphysalis longicornis</name>
    <name type="common">Bush tick</name>
    <dbReference type="NCBI Taxonomy" id="44386"/>
    <lineage>
        <taxon>Eukaryota</taxon>
        <taxon>Metazoa</taxon>
        <taxon>Ecdysozoa</taxon>
        <taxon>Arthropoda</taxon>
        <taxon>Chelicerata</taxon>
        <taxon>Arachnida</taxon>
        <taxon>Acari</taxon>
        <taxon>Parasitiformes</taxon>
        <taxon>Ixodida</taxon>
        <taxon>Ixodoidea</taxon>
        <taxon>Ixodidae</taxon>
        <taxon>Haemaphysalinae</taxon>
        <taxon>Haemaphysalis</taxon>
    </lineage>
</organism>
<keyword evidence="2" id="KW-1185">Reference proteome</keyword>
<gene>
    <name evidence="1" type="ORF">HPB48_005525</name>
</gene>
<name>A0A9J6H4D3_HAELO</name>
<proteinExistence type="predicted"/>
<evidence type="ECO:0000313" key="1">
    <source>
        <dbReference type="EMBL" id="KAH9381500.1"/>
    </source>
</evidence>
<dbReference type="Proteomes" id="UP000821853">
    <property type="component" value="Chromosome 9"/>
</dbReference>
<dbReference type="EMBL" id="JABSTR010000011">
    <property type="protein sequence ID" value="KAH9381500.1"/>
    <property type="molecule type" value="Genomic_DNA"/>
</dbReference>
<dbReference type="OrthoDB" id="7361881at2759"/>
<dbReference type="VEuPathDB" id="VectorBase:HLOH_061801"/>
<sequence length="77" mass="8750">MTESASSAPAELNERLRELEESVAEKDRLIQADCLKIQELQNRVVVLQQERAALLCDINDIRAQLGYPVLEALENER</sequence>
<comment type="caution">
    <text evidence="1">The sequence shown here is derived from an EMBL/GenBank/DDBJ whole genome shotgun (WGS) entry which is preliminary data.</text>
</comment>
<protein>
    <submittedName>
        <fullName evidence="1">Uncharacterized protein</fullName>
    </submittedName>
</protein>
<dbReference type="AlphaFoldDB" id="A0A9J6H4D3"/>
<dbReference type="OMA" id="IERQCLG"/>
<evidence type="ECO:0000313" key="2">
    <source>
        <dbReference type="Proteomes" id="UP000821853"/>
    </source>
</evidence>
<accession>A0A9J6H4D3</accession>